<dbReference type="EMBL" id="JANPWB010000012">
    <property type="protein sequence ID" value="KAJ1120152.1"/>
    <property type="molecule type" value="Genomic_DNA"/>
</dbReference>
<dbReference type="AlphaFoldDB" id="A0AAV7NZ12"/>
<proteinExistence type="predicted"/>
<evidence type="ECO:0000313" key="2">
    <source>
        <dbReference type="EMBL" id="KAJ1120152.1"/>
    </source>
</evidence>
<name>A0AAV7NZ12_PLEWA</name>
<feature type="region of interest" description="Disordered" evidence="1">
    <location>
        <begin position="45"/>
        <end position="72"/>
    </location>
</feature>
<comment type="caution">
    <text evidence="2">The sequence shown here is derived from an EMBL/GenBank/DDBJ whole genome shotgun (WGS) entry which is preliminary data.</text>
</comment>
<organism evidence="2 3">
    <name type="scientific">Pleurodeles waltl</name>
    <name type="common">Iberian ribbed newt</name>
    <dbReference type="NCBI Taxonomy" id="8319"/>
    <lineage>
        <taxon>Eukaryota</taxon>
        <taxon>Metazoa</taxon>
        <taxon>Chordata</taxon>
        <taxon>Craniata</taxon>
        <taxon>Vertebrata</taxon>
        <taxon>Euteleostomi</taxon>
        <taxon>Amphibia</taxon>
        <taxon>Batrachia</taxon>
        <taxon>Caudata</taxon>
        <taxon>Salamandroidea</taxon>
        <taxon>Salamandridae</taxon>
        <taxon>Pleurodelinae</taxon>
        <taxon>Pleurodeles</taxon>
    </lineage>
</organism>
<dbReference type="Proteomes" id="UP001066276">
    <property type="component" value="Chromosome 8"/>
</dbReference>
<evidence type="ECO:0000256" key="1">
    <source>
        <dbReference type="SAM" id="MobiDB-lite"/>
    </source>
</evidence>
<accession>A0AAV7NZ12</accession>
<gene>
    <name evidence="2" type="ORF">NDU88_008327</name>
</gene>
<protein>
    <submittedName>
        <fullName evidence="2">Uncharacterized protein</fullName>
    </submittedName>
</protein>
<evidence type="ECO:0000313" key="3">
    <source>
        <dbReference type="Proteomes" id="UP001066276"/>
    </source>
</evidence>
<keyword evidence="3" id="KW-1185">Reference proteome</keyword>
<sequence length="157" mass="16923">MLKVSRQKISGHEPVGPGIGPQLRCLALPLSTAEKRFEEQWRLKPARLQRQREGPGPGKGARRKIGGHEPVGLGIGPQPGCIALPLSAVEQCFGGSVEAKTSPIAEKEMSAACTSAGDARCDPAEERRMWTGEYHSRRAVLPPSGEETVFSPYIRQG</sequence>
<reference evidence="2" key="1">
    <citation type="journal article" date="2022" name="bioRxiv">
        <title>Sequencing and chromosome-scale assembly of the giantPleurodeles waltlgenome.</title>
        <authorList>
            <person name="Brown T."/>
            <person name="Elewa A."/>
            <person name="Iarovenko S."/>
            <person name="Subramanian E."/>
            <person name="Araus A.J."/>
            <person name="Petzold A."/>
            <person name="Susuki M."/>
            <person name="Suzuki K.-i.T."/>
            <person name="Hayashi T."/>
            <person name="Toyoda A."/>
            <person name="Oliveira C."/>
            <person name="Osipova E."/>
            <person name="Leigh N.D."/>
            <person name="Simon A."/>
            <person name="Yun M.H."/>
        </authorList>
    </citation>
    <scope>NUCLEOTIDE SEQUENCE</scope>
    <source>
        <strain evidence="2">20211129_DDA</strain>
        <tissue evidence="2">Liver</tissue>
    </source>
</reference>